<dbReference type="GO" id="GO:0000160">
    <property type="term" value="P:phosphorelay signal transduction system"/>
    <property type="evidence" value="ECO:0007669"/>
    <property type="project" value="InterPro"/>
</dbReference>
<dbReference type="InterPro" id="IPR001789">
    <property type="entry name" value="Sig_transdc_resp-reg_receiver"/>
</dbReference>
<name>A0A1C3XSM6_9BRAD</name>
<protein>
    <submittedName>
        <fullName evidence="3">Response regulator receiver domain-containing protein</fullName>
    </submittedName>
</protein>
<dbReference type="AlphaFoldDB" id="A0A1C3XSM6"/>
<feature type="domain" description="Response regulatory" evidence="2">
    <location>
        <begin position="6"/>
        <end position="118"/>
    </location>
</feature>
<dbReference type="SMART" id="SM00448">
    <property type="entry name" value="REC"/>
    <property type="match status" value="1"/>
</dbReference>
<evidence type="ECO:0000313" key="3">
    <source>
        <dbReference type="EMBL" id="SCB55271.1"/>
    </source>
</evidence>
<sequence length="121" mass="13271">MHDAPRILVVEDEYLIALELDTQLRAAGYRVIRPVPDVDGALKLLRADRPDAAILDVNLAGEWVTPVAQALRAMSVPFILASGYVAADLQVHPVLRDAVNVGKSWRSEYLLKTLQNALEGT</sequence>
<dbReference type="SUPFAM" id="SSF52172">
    <property type="entry name" value="CheY-like"/>
    <property type="match status" value="1"/>
</dbReference>
<proteinExistence type="predicted"/>
<dbReference type="Proteomes" id="UP000199184">
    <property type="component" value="Unassembled WGS sequence"/>
</dbReference>
<gene>
    <name evidence="3" type="ORF">GA0061098_103766</name>
</gene>
<feature type="modified residue" description="4-aspartylphosphate" evidence="1">
    <location>
        <position position="56"/>
    </location>
</feature>
<evidence type="ECO:0000313" key="4">
    <source>
        <dbReference type="Proteomes" id="UP000199184"/>
    </source>
</evidence>
<evidence type="ECO:0000259" key="2">
    <source>
        <dbReference type="PROSITE" id="PS50110"/>
    </source>
</evidence>
<dbReference type="Pfam" id="PF00072">
    <property type="entry name" value="Response_reg"/>
    <property type="match status" value="1"/>
</dbReference>
<evidence type="ECO:0000256" key="1">
    <source>
        <dbReference type="PROSITE-ProRule" id="PRU00169"/>
    </source>
</evidence>
<keyword evidence="1" id="KW-0597">Phosphoprotein</keyword>
<accession>A0A1C3XSM6</accession>
<dbReference type="InterPro" id="IPR011006">
    <property type="entry name" value="CheY-like_superfamily"/>
</dbReference>
<keyword evidence="4" id="KW-1185">Reference proteome</keyword>
<dbReference type="PROSITE" id="PS50110">
    <property type="entry name" value="RESPONSE_REGULATORY"/>
    <property type="match status" value="1"/>
</dbReference>
<dbReference type="EMBL" id="FMAI01000037">
    <property type="protein sequence ID" value="SCB55271.1"/>
    <property type="molecule type" value="Genomic_DNA"/>
</dbReference>
<dbReference type="Gene3D" id="3.40.50.2300">
    <property type="match status" value="1"/>
</dbReference>
<reference evidence="4" key="1">
    <citation type="submission" date="2016-08" db="EMBL/GenBank/DDBJ databases">
        <authorList>
            <person name="Varghese N."/>
            <person name="Submissions Spin"/>
        </authorList>
    </citation>
    <scope>NUCLEOTIDE SEQUENCE [LARGE SCALE GENOMIC DNA]</scope>
    <source>
        <strain evidence="4">ERR11</strain>
    </source>
</reference>
<organism evidence="3 4">
    <name type="scientific">Bradyrhizobium shewense</name>
    <dbReference type="NCBI Taxonomy" id="1761772"/>
    <lineage>
        <taxon>Bacteria</taxon>
        <taxon>Pseudomonadati</taxon>
        <taxon>Pseudomonadota</taxon>
        <taxon>Alphaproteobacteria</taxon>
        <taxon>Hyphomicrobiales</taxon>
        <taxon>Nitrobacteraceae</taxon>
        <taxon>Bradyrhizobium</taxon>
    </lineage>
</organism>